<protein>
    <submittedName>
        <fullName evidence="2">Uncharacterized protein</fullName>
    </submittedName>
</protein>
<feature type="region of interest" description="Disordered" evidence="1">
    <location>
        <begin position="1"/>
        <end position="42"/>
    </location>
</feature>
<evidence type="ECO:0000313" key="3">
    <source>
        <dbReference type="Proteomes" id="UP000198460"/>
    </source>
</evidence>
<dbReference type="Proteomes" id="UP000198460">
    <property type="component" value="Unassembled WGS sequence"/>
</dbReference>
<evidence type="ECO:0000313" key="2">
    <source>
        <dbReference type="EMBL" id="SMG00986.1"/>
    </source>
</evidence>
<sequence>MGRPTVDLSRPCGVQRTQRGRPSPRPLPAAPAAPAARSRETPGQWLRAAMGVMIEKNPRVHSAAAHCRLGKRLVRLSAPRAKPGRGAPRAAKRQAMRVSAASTPTPCGDA</sequence>
<feature type="compositionally biased region" description="Low complexity" evidence="1">
    <location>
        <begin position="78"/>
        <end position="89"/>
    </location>
</feature>
<dbReference type="EMBL" id="FXAN01000064">
    <property type="protein sequence ID" value="SMG00986.1"/>
    <property type="molecule type" value="Genomic_DNA"/>
</dbReference>
<dbReference type="AlphaFoldDB" id="A0A238H6M4"/>
<feature type="region of interest" description="Disordered" evidence="1">
    <location>
        <begin position="77"/>
        <end position="110"/>
    </location>
</feature>
<feature type="compositionally biased region" description="Polar residues" evidence="1">
    <location>
        <begin position="100"/>
        <end position="110"/>
    </location>
</feature>
<organism evidence="2 3">
    <name type="scientific">Burkholderia singularis</name>
    <dbReference type="NCBI Taxonomy" id="1503053"/>
    <lineage>
        <taxon>Bacteria</taxon>
        <taxon>Pseudomonadati</taxon>
        <taxon>Pseudomonadota</taxon>
        <taxon>Betaproteobacteria</taxon>
        <taxon>Burkholderiales</taxon>
        <taxon>Burkholderiaceae</taxon>
        <taxon>Burkholderia</taxon>
        <taxon>pseudomallei group</taxon>
    </lineage>
</organism>
<evidence type="ECO:0000256" key="1">
    <source>
        <dbReference type="SAM" id="MobiDB-lite"/>
    </source>
</evidence>
<reference evidence="2 3" key="1">
    <citation type="submission" date="2017-04" db="EMBL/GenBank/DDBJ databases">
        <authorList>
            <person name="Afonso C.L."/>
            <person name="Miller P.J."/>
            <person name="Scott M.A."/>
            <person name="Spackman E."/>
            <person name="Goraichik I."/>
            <person name="Dimitrov K.M."/>
            <person name="Suarez D.L."/>
            <person name="Swayne D.E."/>
        </authorList>
    </citation>
    <scope>NUCLEOTIDE SEQUENCE [LARGE SCALE GENOMIC DNA]</scope>
    <source>
        <strain evidence="2">LMG 28154</strain>
    </source>
</reference>
<proteinExistence type="predicted"/>
<accession>A0A238H6M4</accession>
<name>A0A238H6M4_9BURK</name>
<gene>
    <name evidence="2" type="ORF">BSIN_3970</name>
</gene>